<protein>
    <recommendedName>
        <fullName evidence="1">DUF488 domain-containing protein</fullName>
    </recommendedName>
</protein>
<dbReference type="AlphaFoldDB" id="A0A6N3F4I8"/>
<dbReference type="Pfam" id="PF22751">
    <property type="entry name" value="DUF488-N3a"/>
    <property type="match status" value="1"/>
</dbReference>
<name>A0A6N3F4I8_9CLOT</name>
<dbReference type="EMBL" id="CACRTV010000057">
    <property type="protein sequence ID" value="VYU46950.1"/>
    <property type="molecule type" value="Genomic_DNA"/>
</dbReference>
<dbReference type="InterPro" id="IPR054495">
    <property type="entry name" value="DUF488-N3a"/>
</dbReference>
<evidence type="ECO:0000259" key="1">
    <source>
        <dbReference type="Pfam" id="PF22751"/>
    </source>
</evidence>
<accession>A0A6N3F4I8</accession>
<reference evidence="2" key="1">
    <citation type="submission" date="2019-11" db="EMBL/GenBank/DDBJ databases">
        <authorList>
            <person name="Feng L."/>
        </authorList>
    </citation>
    <scope>NUCLEOTIDE SEQUENCE</scope>
    <source>
        <strain evidence="2">CParaputrificumLFYP93</strain>
    </source>
</reference>
<proteinExistence type="predicted"/>
<feature type="domain" description="DUF488" evidence="1">
    <location>
        <begin position="48"/>
        <end position="110"/>
    </location>
</feature>
<organism evidence="2">
    <name type="scientific">Clostridium paraputrificum</name>
    <dbReference type="NCBI Taxonomy" id="29363"/>
    <lineage>
        <taxon>Bacteria</taxon>
        <taxon>Bacillati</taxon>
        <taxon>Bacillota</taxon>
        <taxon>Clostridia</taxon>
        <taxon>Eubacteriales</taxon>
        <taxon>Clostridiaceae</taxon>
        <taxon>Clostridium</taxon>
    </lineage>
</organism>
<evidence type="ECO:0000313" key="2">
    <source>
        <dbReference type="EMBL" id="VYU46950.1"/>
    </source>
</evidence>
<sequence>MSGVLTLSYWALANRTPVEERVRVSNQKPPGIDVSYSYTALYPDKNTIFYPYKRGEIDWEVYARRYITQLYTTGHNELWDMLSKLQDGKDLTIFCYESSAPCHRFIIGELAHRLGHKVLIATKNGTKEFTKDDYIFMLGDDCVEV</sequence>
<gene>
    <name evidence="2" type="ORF">CPLFYP93_02387</name>
</gene>
<dbReference type="RefSeq" id="WP_156561753.1">
    <property type="nucleotide sequence ID" value="NZ_CACRTV010000057.1"/>
</dbReference>